<dbReference type="OrthoDB" id="691673at2759"/>
<feature type="domain" description="Myb/SANT-like DNA-binding" evidence="1">
    <location>
        <begin position="53"/>
        <end position="142"/>
    </location>
</feature>
<protein>
    <submittedName>
        <fullName evidence="2">Zinc finger and SCAN domain containing 20</fullName>
    </submittedName>
</protein>
<evidence type="ECO:0000313" key="2">
    <source>
        <dbReference type="EMBL" id="KAG6928746.1"/>
    </source>
</evidence>
<reference evidence="2 3" key="1">
    <citation type="journal article" date="2020" name="G3 (Bethesda)">
        <title>Draft Genome of the Common Snapping Turtle, Chelydra serpentina, a Model for Phenotypic Plasticity in Reptiles.</title>
        <authorList>
            <person name="Das D."/>
            <person name="Singh S.K."/>
            <person name="Bierstedt J."/>
            <person name="Erickson A."/>
            <person name="Galli G.L.J."/>
            <person name="Crossley D.A. 2nd"/>
            <person name="Rhen T."/>
        </authorList>
    </citation>
    <scope>NUCLEOTIDE SEQUENCE [LARGE SCALE GENOMIC DNA]</scope>
    <source>
        <strain evidence="2">KW</strain>
    </source>
</reference>
<feature type="non-terminal residue" evidence="2">
    <location>
        <position position="1"/>
    </location>
</feature>
<feature type="non-terminal residue" evidence="2">
    <location>
        <position position="162"/>
    </location>
</feature>
<gene>
    <name evidence="2" type="ORF">G0U57_007552</name>
</gene>
<dbReference type="AlphaFoldDB" id="A0A8T1SI39"/>
<dbReference type="Gene3D" id="1.10.10.60">
    <property type="entry name" value="Homeodomain-like"/>
    <property type="match status" value="1"/>
</dbReference>
<dbReference type="PANTHER" id="PTHR47595">
    <property type="entry name" value="HEAT SHOCK 70 KDA PROTEIN 14"/>
    <property type="match status" value="1"/>
</dbReference>
<dbReference type="InterPro" id="IPR044822">
    <property type="entry name" value="Myb_DNA-bind_4"/>
</dbReference>
<dbReference type="Proteomes" id="UP000765507">
    <property type="component" value="Unassembled WGS sequence"/>
</dbReference>
<evidence type="ECO:0000259" key="1">
    <source>
        <dbReference type="Pfam" id="PF13837"/>
    </source>
</evidence>
<evidence type="ECO:0000313" key="3">
    <source>
        <dbReference type="Proteomes" id="UP000765507"/>
    </source>
</evidence>
<organism evidence="2 3">
    <name type="scientific">Chelydra serpentina</name>
    <name type="common">Snapping turtle</name>
    <name type="synonym">Testudo serpentina</name>
    <dbReference type="NCBI Taxonomy" id="8475"/>
    <lineage>
        <taxon>Eukaryota</taxon>
        <taxon>Metazoa</taxon>
        <taxon>Chordata</taxon>
        <taxon>Craniata</taxon>
        <taxon>Vertebrata</taxon>
        <taxon>Euteleostomi</taxon>
        <taxon>Archelosauria</taxon>
        <taxon>Testudinata</taxon>
        <taxon>Testudines</taxon>
        <taxon>Cryptodira</taxon>
        <taxon>Durocryptodira</taxon>
        <taxon>Americhelydia</taxon>
        <taxon>Chelydroidea</taxon>
        <taxon>Chelydridae</taxon>
        <taxon>Chelydra</taxon>
    </lineage>
</organism>
<dbReference type="PANTHER" id="PTHR47595:SF1">
    <property type="entry name" value="MYB_SANT-LIKE DNA-BINDING DOMAIN-CONTAINING PROTEIN"/>
    <property type="match status" value="1"/>
</dbReference>
<keyword evidence="3" id="KW-1185">Reference proteome</keyword>
<accession>A0A8T1SI39</accession>
<comment type="caution">
    <text evidence="2">The sequence shown here is derived from an EMBL/GenBank/DDBJ whole genome shotgun (WGS) entry which is preliminary data.</text>
</comment>
<sequence>QTPLPCTQVHRHPPLPFKGMGIFEIPLPDCSAGTAHITSSQLTTAAPCSKRSPTWSTPELLDLLVLQGEEALQSQLHSSHRNSDTYRQISHGFLGKGYEWDTHQCHAKIKELRQAYQKAKEANCCSGAAPKTCHFYKELDTILGSELTSTAKTPVATLAGLE</sequence>
<dbReference type="Pfam" id="PF13837">
    <property type="entry name" value="Myb_DNA-bind_4"/>
    <property type="match status" value="1"/>
</dbReference>
<proteinExistence type="predicted"/>
<name>A0A8T1SI39_CHESE</name>
<dbReference type="EMBL" id="JAHGAV010000203">
    <property type="protein sequence ID" value="KAG6928746.1"/>
    <property type="molecule type" value="Genomic_DNA"/>
</dbReference>